<keyword evidence="9" id="KW-1185">Reference proteome</keyword>
<dbReference type="InterPro" id="IPR050250">
    <property type="entry name" value="Macrolide_Exporter_MacB"/>
</dbReference>
<keyword evidence="2" id="KW-1003">Cell membrane</keyword>
<dbReference type="STRING" id="1465490.SAMN05444277_104121"/>
<evidence type="ECO:0000259" key="7">
    <source>
        <dbReference type="PROSITE" id="PS50112"/>
    </source>
</evidence>
<evidence type="ECO:0000313" key="9">
    <source>
        <dbReference type="Proteomes" id="UP000199031"/>
    </source>
</evidence>
<dbReference type="GO" id="GO:0022857">
    <property type="term" value="F:transmembrane transporter activity"/>
    <property type="evidence" value="ECO:0007669"/>
    <property type="project" value="TreeGrafter"/>
</dbReference>
<accession>A0A1I5UZD0</accession>
<dbReference type="OrthoDB" id="1451596at2"/>
<dbReference type="AlphaFoldDB" id="A0A1I5UZD0"/>
<dbReference type="Pfam" id="PF02687">
    <property type="entry name" value="FtsX"/>
    <property type="match status" value="2"/>
</dbReference>
<feature type="transmembrane region" description="Helical" evidence="6">
    <location>
        <begin position="761"/>
        <end position="784"/>
    </location>
</feature>
<feature type="transmembrane region" description="Helical" evidence="6">
    <location>
        <begin position="327"/>
        <end position="353"/>
    </location>
</feature>
<dbReference type="PROSITE" id="PS51257">
    <property type="entry name" value="PROKAR_LIPOPROTEIN"/>
    <property type="match status" value="1"/>
</dbReference>
<dbReference type="Pfam" id="PF12704">
    <property type="entry name" value="MacB_PCD"/>
    <property type="match status" value="1"/>
</dbReference>
<dbReference type="GO" id="GO:0005886">
    <property type="term" value="C:plasma membrane"/>
    <property type="evidence" value="ECO:0007669"/>
    <property type="project" value="UniProtKB-SubCell"/>
</dbReference>
<feature type="transmembrane region" description="Helical" evidence="6">
    <location>
        <begin position="21"/>
        <end position="41"/>
    </location>
</feature>
<feature type="domain" description="PAS" evidence="7">
    <location>
        <begin position="565"/>
        <end position="591"/>
    </location>
</feature>
<dbReference type="InterPro" id="IPR003838">
    <property type="entry name" value="ABC3_permease_C"/>
</dbReference>
<evidence type="ECO:0000256" key="5">
    <source>
        <dbReference type="ARBA" id="ARBA00023136"/>
    </source>
</evidence>
<feature type="transmembrane region" description="Helical" evidence="6">
    <location>
        <begin position="419"/>
        <end position="442"/>
    </location>
</feature>
<sequence length="798" mass="89991">MFRNYLKIIFRNFTRNKTFSFINIAGLTIGLTSCLLIALYIQQQLSFDKFQKNGDRIARVIMEYSFEGSDASNKGNYTSVRVPMVMKQNFPEVKDAVIMMNSKKIIRYNNNLVTEDNFMYADSSFFNLFSFDLLEGNKRTALTEPYSVVLTQSSAKKYFGNEDPVGKTLQLSGDSNFYKITGLVADCPANSQIQFDFIASFSTFGMSKEYYGTYWNANYTTYLLLHDKNSIGTLQARLPAFMKKEMEGQHATVNFYLEPFNKIHLYSPYDAFAPNVSITYIYILAGVALLILIIGCFTYINLSTARSVERAKEVSIRKVAGAQKNQIFWQFIGESAVVCCIAVLLGLACAALLLPSFSQLTNQQLQLSSLFSLPILGVAILIIVIVSFAAGSYPALVLSSFQPARVLKGAFKNAASGQWLRKSLIIFQFVISVFLIVSTFIIQQQLYYIQHKKLGYDREHVLVLPVSYGPKNVDLIKTEFKQNTDVKNVSLCYNTPVSILGGYNMSKPEMPENAQVAVTANPVDNEFIPAAGLQLIAGENLTEQDLKDVANEDENTQPVFHFILNESATKQLGWTPQEAVGKKMFLDRSRPGYVRGVVKDFNFQSLRNPIKPVVLFPSPYGNTLMVKITGNRIPQTISFLQEKWKTLVPERPFDYRFLDDDYNKLYQNELRLGKIMNIFASIAIILACIGLFGLSAYSAQQRVKEIGVRKVLGATVSNIVFVLSRDFIKLAFIAALIAFPIAWWAMHNWLQNYEYRISIEWWVFVVTALATLLIALITVSFQAIKAALSNPVKNLRTE</sequence>
<reference evidence="8 9" key="1">
    <citation type="submission" date="2016-10" db="EMBL/GenBank/DDBJ databases">
        <authorList>
            <person name="de Groot N.N."/>
        </authorList>
    </citation>
    <scope>NUCLEOTIDE SEQUENCE [LARGE SCALE GENOMIC DNA]</scope>
    <source>
        <strain evidence="8 9">DSM 28286</strain>
    </source>
</reference>
<dbReference type="RefSeq" id="WP_090657334.1">
    <property type="nucleotide sequence ID" value="NZ_FOXQ01000004.1"/>
</dbReference>
<feature type="transmembrane region" description="Helical" evidence="6">
    <location>
        <begin position="280"/>
        <end position="302"/>
    </location>
</feature>
<evidence type="ECO:0000256" key="2">
    <source>
        <dbReference type="ARBA" id="ARBA00022475"/>
    </source>
</evidence>
<evidence type="ECO:0000256" key="3">
    <source>
        <dbReference type="ARBA" id="ARBA00022692"/>
    </source>
</evidence>
<dbReference type="PANTHER" id="PTHR30572">
    <property type="entry name" value="MEMBRANE COMPONENT OF TRANSPORTER-RELATED"/>
    <property type="match status" value="1"/>
</dbReference>
<evidence type="ECO:0000313" key="8">
    <source>
        <dbReference type="EMBL" id="SFQ00578.1"/>
    </source>
</evidence>
<name>A0A1I5UZD0_9BACT</name>
<proteinExistence type="predicted"/>
<organism evidence="8 9">
    <name type="scientific">Parafilimonas terrae</name>
    <dbReference type="NCBI Taxonomy" id="1465490"/>
    <lineage>
        <taxon>Bacteria</taxon>
        <taxon>Pseudomonadati</taxon>
        <taxon>Bacteroidota</taxon>
        <taxon>Chitinophagia</taxon>
        <taxon>Chitinophagales</taxon>
        <taxon>Chitinophagaceae</taxon>
        <taxon>Parafilimonas</taxon>
    </lineage>
</organism>
<keyword evidence="4 6" id="KW-1133">Transmembrane helix</keyword>
<evidence type="ECO:0000256" key="6">
    <source>
        <dbReference type="SAM" id="Phobius"/>
    </source>
</evidence>
<feature type="transmembrane region" description="Helical" evidence="6">
    <location>
        <begin position="373"/>
        <end position="398"/>
    </location>
</feature>
<evidence type="ECO:0000256" key="1">
    <source>
        <dbReference type="ARBA" id="ARBA00004651"/>
    </source>
</evidence>
<comment type="subcellular location">
    <subcellularLocation>
        <location evidence="1">Cell membrane</location>
        <topology evidence="1">Multi-pass membrane protein</topology>
    </subcellularLocation>
</comment>
<dbReference type="PANTHER" id="PTHR30572:SF18">
    <property type="entry name" value="ABC-TYPE MACROLIDE FAMILY EXPORT SYSTEM PERMEASE COMPONENT 2"/>
    <property type="match status" value="1"/>
</dbReference>
<dbReference type="PROSITE" id="PS50112">
    <property type="entry name" value="PAS"/>
    <property type="match status" value="1"/>
</dbReference>
<keyword evidence="3 6" id="KW-0812">Transmembrane</keyword>
<keyword evidence="5 6" id="KW-0472">Membrane</keyword>
<gene>
    <name evidence="8" type="ORF">SAMN05444277_104121</name>
</gene>
<evidence type="ECO:0000256" key="4">
    <source>
        <dbReference type="ARBA" id="ARBA00022989"/>
    </source>
</evidence>
<feature type="transmembrane region" description="Helical" evidence="6">
    <location>
        <begin position="678"/>
        <end position="699"/>
    </location>
</feature>
<protein>
    <submittedName>
        <fullName evidence="8">Putative ABC transport system permease protein</fullName>
    </submittedName>
</protein>
<dbReference type="InterPro" id="IPR000014">
    <property type="entry name" value="PAS"/>
</dbReference>
<feature type="transmembrane region" description="Helical" evidence="6">
    <location>
        <begin position="727"/>
        <end position="746"/>
    </location>
</feature>
<dbReference type="EMBL" id="FOXQ01000004">
    <property type="protein sequence ID" value="SFQ00578.1"/>
    <property type="molecule type" value="Genomic_DNA"/>
</dbReference>
<dbReference type="InterPro" id="IPR025857">
    <property type="entry name" value="MacB_PCD"/>
</dbReference>
<dbReference type="Proteomes" id="UP000199031">
    <property type="component" value="Unassembled WGS sequence"/>
</dbReference>